<dbReference type="AlphaFoldDB" id="A0A6J7MKJ0"/>
<organism evidence="4">
    <name type="scientific">freshwater metagenome</name>
    <dbReference type="NCBI Taxonomy" id="449393"/>
    <lineage>
        <taxon>unclassified sequences</taxon>
        <taxon>metagenomes</taxon>
        <taxon>ecological metagenomes</taxon>
    </lineage>
</organism>
<gene>
    <name evidence="2" type="ORF">UFOPK2754_01730</name>
    <name evidence="3" type="ORF">UFOPK3543_02864</name>
    <name evidence="4" type="ORF">UFOPK3967_00328</name>
</gene>
<proteinExistence type="predicted"/>
<sequence length="238" mass="25265">MSEPAQVEALLVEALLVDARSGPIGGALETARTDWPDRATLTWWTIDRPTLVLGSAQPADHVDEEAAAALGVDVLRRASGGGAVLLAPGDVVWGDVVIPPGHPRWSDDVVAAADWVGEAWIEALIELGLAADSLERHQGNLVTSRWSSEVCFAGRGPGEVLWNGRKVVGLSQRRSRRGARFQMAALLRWNPTTIVRLLALDDEERTAATAALDAVATGLPLLAPALQAAVGRALSRRS</sequence>
<evidence type="ECO:0000313" key="3">
    <source>
        <dbReference type="EMBL" id="CAB4934436.1"/>
    </source>
</evidence>
<dbReference type="EMBL" id="CAFBMH010000166">
    <property type="protein sequence ID" value="CAB4934436.1"/>
    <property type="molecule type" value="Genomic_DNA"/>
</dbReference>
<name>A0A6J7MKJ0_9ZZZZ</name>
<reference evidence="4" key="1">
    <citation type="submission" date="2020-05" db="EMBL/GenBank/DDBJ databases">
        <authorList>
            <person name="Chiriac C."/>
            <person name="Salcher M."/>
            <person name="Ghai R."/>
            <person name="Kavagutti S V."/>
        </authorList>
    </citation>
    <scope>NUCLEOTIDE SEQUENCE</scope>
</reference>
<dbReference type="PROSITE" id="PS51733">
    <property type="entry name" value="BPL_LPL_CATALYTIC"/>
    <property type="match status" value="1"/>
</dbReference>
<feature type="domain" description="BPL/LPL catalytic" evidence="1">
    <location>
        <begin position="35"/>
        <end position="238"/>
    </location>
</feature>
<dbReference type="Pfam" id="PF21948">
    <property type="entry name" value="LplA-B_cat"/>
    <property type="match status" value="1"/>
</dbReference>
<dbReference type="EMBL" id="CAEZYR010000062">
    <property type="protein sequence ID" value="CAB4749677.1"/>
    <property type="molecule type" value="Genomic_DNA"/>
</dbReference>
<accession>A0A6J7MKJ0</accession>
<dbReference type="PANTHER" id="PTHR43679:SF2">
    <property type="entry name" value="OCTANOYL-[GCVH]:PROTEIN N-OCTANOYLTRANSFERASE"/>
    <property type="match status" value="1"/>
</dbReference>
<dbReference type="PANTHER" id="PTHR43679">
    <property type="entry name" value="OCTANOYLTRANSFERASE LIPM-RELATED"/>
    <property type="match status" value="1"/>
</dbReference>
<dbReference type="Gene3D" id="3.30.930.10">
    <property type="entry name" value="Bira Bifunctional Protein, Domain 2"/>
    <property type="match status" value="1"/>
</dbReference>
<dbReference type="SUPFAM" id="SSF55681">
    <property type="entry name" value="Class II aaRS and biotin synthetases"/>
    <property type="match status" value="1"/>
</dbReference>
<evidence type="ECO:0000313" key="2">
    <source>
        <dbReference type="EMBL" id="CAB4749677.1"/>
    </source>
</evidence>
<dbReference type="InterPro" id="IPR004143">
    <property type="entry name" value="BPL_LPL_catalytic"/>
</dbReference>
<dbReference type="InterPro" id="IPR045864">
    <property type="entry name" value="aa-tRNA-synth_II/BPL/LPL"/>
</dbReference>
<protein>
    <submittedName>
        <fullName evidence="4">Unannotated protein</fullName>
    </submittedName>
</protein>
<dbReference type="EMBL" id="CAFBOS010000012">
    <property type="protein sequence ID" value="CAB4980488.1"/>
    <property type="molecule type" value="Genomic_DNA"/>
</dbReference>
<evidence type="ECO:0000313" key="4">
    <source>
        <dbReference type="EMBL" id="CAB4980488.1"/>
    </source>
</evidence>
<evidence type="ECO:0000259" key="1">
    <source>
        <dbReference type="PROSITE" id="PS51733"/>
    </source>
</evidence>
<dbReference type="InterPro" id="IPR050664">
    <property type="entry name" value="Octanoyltrans_LipM/LipL"/>
</dbReference>